<dbReference type="PANTHER" id="PTHR43646">
    <property type="entry name" value="GLYCOSYLTRANSFERASE"/>
    <property type="match status" value="1"/>
</dbReference>
<organism evidence="12 13">
    <name type="scientific">Antricoccus suffuscus</name>
    <dbReference type="NCBI Taxonomy" id="1629062"/>
    <lineage>
        <taxon>Bacteria</taxon>
        <taxon>Bacillati</taxon>
        <taxon>Actinomycetota</taxon>
        <taxon>Actinomycetes</taxon>
        <taxon>Geodermatophilales</taxon>
        <taxon>Antricoccaceae</taxon>
        <taxon>Antricoccus</taxon>
    </lineage>
</organism>
<protein>
    <recommendedName>
        <fullName evidence="9">4,4'-diaponeurosporenoate glycosyltransferase</fullName>
    </recommendedName>
</protein>
<dbReference type="InterPro" id="IPR029044">
    <property type="entry name" value="Nucleotide-diphossugar_trans"/>
</dbReference>
<dbReference type="Gene3D" id="3.90.550.10">
    <property type="entry name" value="Spore Coat Polysaccharide Biosynthesis Protein SpsA, Chain A"/>
    <property type="match status" value="1"/>
</dbReference>
<reference evidence="12 13" key="1">
    <citation type="submission" date="2018-03" db="EMBL/GenBank/DDBJ databases">
        <title>Genomic Encyclopedia of Archaeal and Bacterial Type Strains, Phase II (KMG-II): from individual species to whole genera.</title>
        <authorList>
            <person name="Goeker M."/>
        </authorList>
    </citation>
    <scope>NUCLEOTIDE SEQUENCE [LARGE SCALE GENOMIC DNA]</scope>
    <source>
        <strain evidence="12 13">DSM 100065</strain>
    </source>
</reference>
<name>A0A2T1A1W7_9ACTN</name>
<keyword evidence="3" id="KW-0328">Glycosyltransferase</keyword>
<evidence type="ECO:0000256" key="6">
    <source>
        <dbReference type="ARBA" id="ARBA00037281"/>
    </source>
</evidence>
<evidence type="ECO:0000256" key="1">
    <source>
        <dbReference type="ARBA" id="ARBA00004236"/>
    </source>
</evidence>
<evidence type="ECO:0000256" key="8">
    <source>
        <dbReference type="ARBA" id="ARBA00038120"/>
    </source>
</evidence>
<dbReference type="OrthoDB" id="9802632at2"/>
<dbReference type="GO" id="GO:0005886">
    <property type="term" value="C:plasma membrane"/>
    <property type="evidence" value="ECO:0007669"/>
    <property type="project" value="UniProtKB-SubCell"/>
</dbReference>
<accession>A0A2T1A1W7</accession>
<evidence type="ECO:0000256" key="2">
    <source>
        <dbReference type="ARBA" id="ARBA00022475"/>
    </source>
</evidence>
<keyword evidence="2" id="KW-1003">Cell membrane</keyword>
<evidence type="ECO:0000313" key="13">
    <source>
        <dbReference type="Proteomes" id="UP000237752"/>
    </source>
</evidence>
<proteinExistence type="inferred from homology"/>
<dbReference type="InterPro" id="IPR001173">
    <property type="entry name" value="Glyco_trans_2-like"/>
</dbReference>
<comment type="subcellular location">
    <subcellularLocation>
        <location evidence="1">Cell membrane</location>
    </subcellularLocation>
</comment>
<feature type="domain" description="Glycosyltransferase 2-like" evidence="11">
    <location>
        <begin position="4"/>
        <end position="89"/>
    </location>
</feature>
<evidence type="ECO:0000256" key="9">
    <source>
        <dbReference type="ARBA" id="ARBA00040345"/>
    </source>
</evidence>
<dbReference type="GO" id="GO:0016757">
    <property type="term" value="F:glycosyltransferase activity"/>
    <property type="evidence" value="ECO:0007669"/>
    <property type="project" value="UniProtKB-KW"/>
</dbReference>
<evidence type="ECO:0000313" key="12">
    <source>
        <dbReference type="EMBL" id="PRZ42487.1"/>
    </source>
</evidence>
<gene>
    <name evidence="12" type="ORF">CLV47_105109</name>
</gene>
<comment type="function">
    <text evidence="6">Catalyzes the glycosylation of 4,4'-diaponeurosporenoate, i.e. the esterification of glucose at the C1'' position with the carboxyl group of 4,4'-diaponeurosporenic acid, to form glycosyl-4,4'-diaponeurosporenoate. This is a step in the biosynthesis of staphyloxanthin, an orange pigment present in most staphylococci strains.</text>
</comment>
<comment type="similarity">
    <text evidence="8">Belongs to the glycosyltransferase 2 family. CrtQ subfamily.</text>
</comment>
<dbReference type="Proteomes" id="UP000237752">
    <property type="component" value="Unassembled WGS sequence"/>
</dbReference>
<comment type="pathway">
    <text evidence="7">Carotenoid biosynthesis; staphyloxanthin biosynthesis; staphyloxanthin from farnesyl diphosphate: step 4/5.</text>
</comment>
<evidence type="ECO:0000256" key="5">
    <source>
        <dbReference type="ARBA" id="ARBA00023136"/>
    </source>
</evidence>
<keyword evidence="13" id="KW-1185">Reference proteome</keyword>
<evidence type="ECO:0000256" key="3">
    <source>
        <dbReference type="ARBA" id="ARBA00022676"/>
    </source>
</evidence>
<evidence type="ECO:0000256" key="7">
    <source>
        <dbReference type="ARBA" id="ARBA00037904"/>
    </source>
</evidence>
<keyword evidence="4 12" id="KW-0808">Transferase</keyword>
<sequence length="300" mass="32309">MTGVVIAAHNEASVIGRCLDNLLADSLPDEFEIVVVANGCDDATATIAAARNTVRVIELAEPSKPAALNAGDAAIDAFPRIYLDADIVLTTAGARALRDALLCPPKATRPAGCPTLAAVPRRTLDLRARPLMVRAYFAINSRLPVFRHGLFGRGAIAVSRAGRARFERFPDMVADDLFLDSVFDQGEKSEVDQIETVVAAPLRTRDLVRRLVRVRRGNAAMRAAAREGQVTVPVRNADRFSWLRDVIVPEPRLAPAAVVYVAITVWAAFLARRNAGAAEPWGQDNSTRPATPIVRGDSCA</sequence>
<dbReference type="SUPFAM" id="SSF53448">
    <property type="entry name" value="Nucleotide-diphospho-sugar transferases"/>
    <property type="match status" value="1"/>
</dbReference>
<evidence type="ECO:0000256" key="10">
    <source>
        <dbReference type="SAM" id="MobiDB-lite"/>
    </source>
</evidence>
<evidence type="ECO:0000259" key="11">
    <source>
        <dbReference type="Pfam" id="PF00535"/>
    </source>
</evidence>
<keyword evidence="5" id="KW-0472">Membrane</keyword>
<dbReference type="RefSeq" id="WP_106348628.1">
    <property type="nucleotide sequence ID" value="NZ_PVUE01000005.1"/>
</dbReference>
<dbReference type="AlphaFoldDB" id="A0A2T1A1W7"/>
<feature type="region of interest" description="Disordered" evidence="10">
    <location>
        <begin position="278"/>
        <end position="300"/>
    </location>
</feature>
<comment type="caution">
    <text evidence="12">The sequence shown here is derived from an EMBL/GenBank/DDBJ whole genome shotgun (WGS) entry which is preliminary data.</text>
</comment>
<evidence type="ECO:0000256" key="4">
    <source>
        <dbReference type="ARBA" id="ARBA00022679"/>
    </source>
</evidence>
<dbReference type="Pfam" id="PF00535">
    <property type="entry name" value="Glycos_transf_2"/>
    <property type="match status" value="1"/>
</dbReference>
<dbReference type="EMBL" id="PVUE01000005">
    <property type="protein sequence ID" value="PRZ42487.1"/>
    <property type="molecule type" value="Genomic_DNA"/>
</dbReference>
<dbReference type="PANTHER" id="PTHR43646:SF2">
    <property type="entry name" value="GLYCOSYLTRANSFERASE 2-LIKE DOMAIN-CONTAINING PROTEIN"/>
    <property type="match status" value="1"/>
</dbReference>